<evidence type="ECO:0000313" key="5">
    <source>
        <dbReference type="Proteomes" id="UP000805614"/>
    </source>
</evidence>
<dbReference type="Pfam" id="PF02470">
    <property type="entry name" value="MlaD"/>
    <property type="match status" value="1"/>
</dbReference>
<sequence>MSPRTGRGGGHGPSRGALVRFTAFAVVTGLLTLFIAVQITGTSFGDRYRLTGTFDDVTGLLEGDLVKVAGTPVGRVTGIGVTDGRAEVTVAVDDGVRLPRDSAMSIRWRNMIGQRTVYLEPGRSAAMLEPGDRVTRTRSVVDLGELVNGLGPLTRNLDPGQLNQLLNAFAKALDGNAADINLLIANLDGLTRTFAARSRTISQMIKDYSTVSGALARRDRQIAQSVDNLAELTEFFAGNTRLLDDAVVEISGVTTNLNAVLGGNEERLGRTIRSLSRFTGTARANIDKLEQVVRQLPPAMRALFQTFNGGHFMRTTALCVNLVQGPCPFPMTLPGQPANANPAPGDLKRLESLLRGGR</sequence>
<dbReference type="PANTHER" id="PTHR33371:SF4">
    <property type="entry name" value="INTERMEMBRANE PHOSPHOLIPID TRANSPORT SYSTEM BINDING PROTEIN MLAD"/>
    <property type="match status" value="1"/>
</dbReference>
<keyword evidence="1" id="KW-0472">Membrane</keyword>
<evidence type="ECO:0000259" key="2">
    <source>
        <dbReference type="Pfam" id="PF02470"/>
    </source>
</evidence>
<accession>A0ABR7LNH1</accession>
<dbReference type="NCBIfam" id="TIGR00996">
    <property type="entry name" value="Mtu_fam_mce"/>
    <property type="match status" value="1"/>
</dbReference>
<gene>
    <name evidence="4" type="ORF">HKK74_11040</name>
</gene>
<dbReference type="InterPro" id="IPR052336">
    <property type="entry name" value="MlaD_Phospholipid_Transporter"/>
</dbReference>
<evidence type="ECO:0000259" key="3">
    <source>
        <dbReference type="Pfam" id="PF11887"/>
    </source>
</evidence>
<dbReference type="EMBL" id="JABVEC010000006">
    <property type="protein sequence ID" value="MBC6466030.1"/>
    <property type="molecule type" value="Genomic_DNA"/>
</dbReference>
<evidence type="ECO:0000313" key="4">
    <source>
        <dbReference type="EMBL" id="MBC6466030.1"/>
    </source>
</evidence>
<keyword evidence="1" id="KW-1133">Transmembrane helix</keyword>
<organism evidence="4 5">
    <name type="scientific">Actinomadura alba</name>
    <dbReference type="NCBI Taxonomy" id="406431"/>
    <lineage>
        <taxon>Bacteria</taxon>
        <taxon>Bacillati</taxon>
        <taxon>Actinomycetota</taxon>
        <taxon>Actinomycetes</taxon>
        <taxon>Streptosporangiales</taxon>
        <taxon>Thermomonosporaceae</taxon>
        <taxon>Actinomadura</taxon>
    </lineage>
</organism>
<dbReference type="Proteomes" id="UP000805614">
    <property type="component" value="Unassembled WGS sequence"/>
</dbReference>
<dbReference type="PANTHER" id="PTHR33371">
    <property type="entry name" value="INTERMEMBRANE PHOSPHOLIPID TRANSPORT SYSTEM BINDING PROTEIN MLAD-RELATED"/>
    <property type="match status" value="1"/>
</dbReference>
<comment type="caution">
    <text evidence="4">The sequence shown here is derived from an EMBL/GenBank/DDBJ whole genome shotgun (WGS) entry which is preliminary data.</text>
</comment>
<dbReference type="RefSeq" id="WP_187243034.1">
    <property type="nucleotide sequence ID" value="NZ_BAAAOK010000028.1"/>
</dbReference>
<feature type="domain" description="Mammalian cell entry C-terminal" evidence="3">
    <location>
        <begin position="125"/>
        <end position="323"/>
    </location>
</feature>
<keyword evidence="5" id="KW-1185">Reference proteome</keyword>
<proteinExistence type="predicted"/>
<dbReference type="Pfam" id="PF11887">
    <property type="entry name" value="Mce4_CUP1"/>
    <property type="match status" value="1"/>
</dbReference>
<feature type="transmembrane region" description="Helical" evidence="1">
    <location>
        <begin position="21"/>
        <end position="41"/>
    </location>
</feature>
<name>A0ABR7LNH1_9ACTN</name>
<keyword evidence="1" id="KW-0812">Transmembrane</keyword>
<dbReference type="InterPro" id="IPR003399">
    <property type="entry name" value="Mce/MlaD"/>
</dbReference>
<evidence type="ECO:0000256" key="1">
    <source>
        <dbReference type="SAM" id="Phobius"/>
    </source>
</evidence>
<dbReference type="InterPro" id="IPR024516">
    <property type="entry name" value="Mce_C"/>
</dbReference>
<feature type="domain" description="Mce/MlaD" evidence="2">
    <location>
        <begin position="47"/>
        <end position="122"/>
    </location>
</feature>
<protein>
    <submittedName>
        <fullName evidence="4">MCE family protein</fullName>
    </submittedName>
</protein>
<dbReference type="InterPro" id="IPR005693">
    <property type="entry name" value="Mce"/>
</dbReference>
<reference evidence="4 5" key="1">
    <citation type="submission" date="2020-06" db="EMBL/GenBank/DDBJ databases">
        <title>Actinomadura xiongansis sp. nov., isolated from soil of Baiyangdian.</title>
        <authorList>
            <person name="Zhang X."/>
        </authorList>
    </citation>
    <scope>NUCLEOTIDE SEQUENCE [LARGE SCALE GENOMIC DNA]</scope>
    <source>
        <strain evidence="4 5">HBUM206468</strain>
    </source>
</reference>